<dbReference type="PROSITE" id="PS50885">
    <property type="entry name" value="HAMP"/>
    <property type="match status" value="1"/>
</dbReference>
<dbReference type="InterPro" id="IPR003661">
    <property type="entry name" value="HisK_dim/P_dom"/>
</dbReference>
<dbReference type="OrthoDB" id="594725at2"/>
<dbReference type="InterPro" id="IPR004358">
    <property type="entry name" value="Sig_transdc_His_kin-like_C"/>
</dbReference>
<evidence type="ECO:0000256" key="7">
    <source>
        <dbReference type="ARBA" id="ARBA00022777"/>
    </source>
</evidence>
<name>A0A418MJ09_9BACT</name>
<keyword evidence="10 11" id="KW-0472">Membrane</keyword>
<dbReference type="AlphaFoldDB" id="A0A418MJ09"/>
<dbReference type="Pfam" id="PF02518">
    <property type="entry name" value="HATPase_c"/>
    <property type="match status" value="1"/>
</dbReference>
<comment type="subcellular location">
    <subcellularLocation>
        <location evidence="2">Membrane</location>
    </subcellularLocation>
</comment>
<proteinExistence type="predicted"/>
<dbReference type="SUPFAM" id="SSF47384">
    <property type="entry name" value="Homodimeric domain of signal transducing histidine kinase"/>
    <property type="match status" value="1"/>
</dbReference>
<dbReference type="EMBL" id="QXED01000001">
    <property type="protein sequence ID" value="RIV27387.1"/>
    <property type="molecule type" value="Genomic_DNA"/>
</dbReference>
<dbReference type="InterPro" id="IPR036097">
    <property type="entry name" value="HisK_dim/P_sf"/>
</dbReference>
<dbReference type="RefSeq" id="WP_119666238.1">
    <property type="nucleotide sequence ID" value="NZ_QXED01000001.1"/>
</dbReference>
<dbReference type="Pfam" id="PF00512">
    <property type="entry name" value="HisKA"/>
    <property type="match status" value="1"/>
</dbReference>
<evidence type="ECO:0000256" key="11">
    <source>
        <dbReference type="SAM" id="Phobius"/>
    </source>
</evidence>
<dbReference type="GO" id="GO:0005886">
    <property type="term" value="C:plasma membrane"/>
    <property type="evidence" value="ECO:0007669"/>
    <property type="project" value="TreeGrafter"/>
</dbReference>
<sequence length="458" mass="52042">MNIRTRLSVNFLLVVAANVVLLSLTIYATSAYYRRVDFYNRLADKARSTARLLIEVSEINERLLRIIDRYNLTALPEEQITVFDADNRMVYQSDLRPDEVLETSALLDRIRAEELIWMQHNERQIVGLTYPNQSKKWVIVASAYDEYGLAELYHLRTILIVGSLLSLTLMGALGWFNAGRTLQPIKDVVKQVDAITVSKLDKRVRAGNDGDEIAQLASTFNRLLDRVQSALDMQRSFVTNASHELRTPLTVITGQIETTLIRHRTVEEHEAKWRAVLETIHQINKLANGLLQLAQVSVDEASKTFREVPVDEVVYQATRLLTTRQPDFQVALLIHNDAESEPPDLTILGDESLLTTAFLNLMENACKFSPNKKVEVSLQADSRWVSVRFKDQGIGISKTDLPHIFEPFFRAESVRHIKGHGIGLPLTQRIVELHSGRITVLSEVNRETIFTIRLPILP</sequence>
<keyword evidence="6 11" id="KW-0812">Transmembrane</keyword>
<dbReference type="SMART" id="SM00304">
    <property type="entry name" value="HAMP"/>
    <property type="match status" value="1"/>
</dbReference>
<evidence type="ECO:0000313" key="15">
    <source>
        <dbReference type="Proteomes" id="UP000283523"/>
    </source>
</evidence>
<dbReference type="CDD" id="cd06225">
    <property type="entry name" value="HAMP"/>
    <property type="match status" value="1"/>
</dbReference>
<dbReference type="EC" id="2.7.13.3" evidence="3"/>
<dbReference type="SUPFAM" id="SSF158472">
    <property type="entry name" value="HAMP domain-like"/>
    <property type="match status" value="1"/>
</dbReference>
<evidence type="ECO:0000256" key="3">
    <source>
        <dbReference type="ARBA" id="ARBA00012438"/>
    </source>
</evidence>
<evidence type="ECO:0000256" key="4">
    <source>
        <dbReference type="ARBA" id="ARBA00022553"/>
    </source>
</evidence>
<evidence type="ECO:0000256" key="9">
    <source>
        <dbReference type="ARBA" id="ARBA00023012"/>
    </source>
</evidence>
<dbReference type="GO" id="GO:0000155">
    <property type="term" value="F:phosphorelay sensor kinase activity"/>
    <property type="evidence" value="ECO:0007669"/>
    <property type="project" value="InterPro"/>
</dbReference>
<comment type="caution">
    <text evidence="14">The sequence shown here is derived from an EMBL/GenBank/DDBJ whole genome shotgun (WGS) entry which is preliminary data.</text>
</comment>
<keyword evidence="8 11" id="KW-1133">Transmembrane helix</keyword>
<dbReference type="Pfam" id="PF00672">
    <property type="entry name" value="HAMP"/>
    <property type="match status" value="1"/>
</dbReference>
<comment type="catalytic activity">
    <reaction evidence="1">
        <text>ATP + protein L-histidine = ADP + protein N-phospho-L-histidine.</text>
        <dbReference type="EC" id="2.7.13.3"/>
    </reaction>
</comment>
<dbReference type="InterPro" id="IPR003660">
    <property type="entry name" value="HAMP_dom"/>
</dbReference>
<dbReference type="CDD" id="cd00082">
    <property type="entry name" value="HisKA"/>
    <property type="match status" value="1"/>
</dbReference>
<dbReference type="InterPro" id="IPR036890">
    <property type="entry name" value="HATPase_C_sf"/>
</dbReference>
<evidence type="ECO:0000256" key="6">
    <source>
        <dbReference type="ARBA" id="ARBA00022692"/>
    </source>
</evidence>
<dbReference type="Proteomes" id="UP000283523">
    <property type="component" value="Unassembled WGS sequence"/>
</dbReference>
<keyword evidence="7 14" id="KW-0418">Kinase</keyword>
<evidence type="ECO:0000256" key="5">
    <source>
        <dbReference type="ARBA" id="ARBA00022679"/>
    </source>
</evidence>
<dbReference type="SUPFAM" id="SSF55874">
    <property type="entry name" value="ATPase domain of HSP90 chaperone/DNA topoisomerase II/histidine kinase"/>
    <property type="match status" value="1"/>
</dbReference>
<evidence type="ECO:0000259" key="13">
    <source>
        <dbReference type="PROSITE" id="PS50885"/>
    </source>
</evidence>
<evidence type="ECO:0000256" key="10">
    <source>
        <dbReference type="ARBA" id="ARBA00023136"/>
    </source>
</evidence>
<dbReference type="Gene3D" id="1.10.287.130">
    <property type="match status" value="1"/>
</dbReference>
<feature type="transmembrane region" description="Helical" evidence="11">
    <location>
        <begin position="12"/>
        <end position="33"/>
    </location>
</feature>
<dbReference type="Gene3D" id="3.30.565.10">
    <property type="entry name" value="Histidine kinase-like ATPase, C-terminal domain"/>
    <property type="match status" value="1"/>
</dbReference>
<protein>
    <recommendedName>
        <fullName evidence="3">histidine kinase</fullName>
        <ecNumber evidence="3">2.7.13.3</ecNumber>
    </recommendedName>
</protein>
<dbReference type="PROSITE" id="PS50109">
    <property type="entry name" value="HIS_KIN"/>
    <property type="match status" value="1"/>
</dbReference>
<dbReference type="PANTHER" id="PTHR45436:SF5">
    <property type="entry name" value="SENSOR HISTIDINE KINASE TRCS"/>
    <property type="match status" value="1"/>
</dbReference>
<evidence type="ECO:0000256" key="8">
    <source>
        <dbReference type="ARBA" id="ARBA00022989"/>
    </source>
</evidence>
<keyword evidence="15" id="KW-1185">Reference proteome</keyword>
<keyword evidence="9" id="KW-0902">Two-component regulatory system</keyword>
<keyword evidence="5" id="KW-0808">Transferase</keyword>
<dbReference type="SMART" id="SM00388">
    <property type="entry name" value="HisKA"/>
    <property type="match status" value="1"/>
</dbReference>
<organism evidence="14 15">
    <name type="scientific">Fibrisoma montanum</name>
    <dbReference type="NCBI Taxonomy" id="2305895"/>
    <lineage>
        <taxon>Bacteria</taxon>
        <taxon>Pseudomonadati</taxon>
        <taxon>Bacteroidota</taxon>
        <taxon>Cytophagia</taxon>
        <taxon>Cytophagales</taxon>
        <taxon>Spirosomataceae</taxon>
        <taxon>Fibrisoma</taxon>
    </lineage>
</organism>
<gene>
    <name evidence="14" type="ORF">DYU11_03495</name>
</gene>
<dbReference type="Gene3D" id="6.10.340.10">
    <property type="match status" value="1"/>
</dbReference>
<evidence type="ECO:0000259" key="12">
    <source>
        <dbReference type="PROSITE" id="PS50109"/>
    </source>
</evidence>
<keyword evidence="4" id="KW-0597">Phosphoprotein</keyword>
<evidence type="ECO:0000313" key="14">
    <source>
        <dbReference type="EMBL" id="RIV27387.1"/>
    </source>
</evidence>
<evidence type="ECO:0000256" key="2">
    <source>
        <dbReference type="ARBA" id="ARBA00004370"/>
    </source>
</evidence>
<dbReference type="PRINTS" id="PR00344">
    <property type="entry name" value="BCTRLSENSOR"/>
</dbReference>
<accession>A0A418MJ09</accession>
<dbReference type="InterPro" id="IPR050428">
    <property type="entry name" value="TCS_sensor_his_kinase"/>
</dbReference>
<reference evidence="14 15" key="1">
    <citation type="submission" date="2018-08" db="EMBL/GenBank/DDBJ databases">
        <title>Fibrisoma montanum sp. nov., isolated from Danxia mountain soil.</title>
        <authorList>
            <person name="Huang Y."/>
        </authorList>
    </citation>
    <scope>NUCLEOTIDE SEQUENCE [LARGE SCALE GENOMIC DNA]</scope>
    <source>
        <strain evidence="14 15">HYT19</strain>
    </source>
</reference>
<dbReference type="PANTHER" id="PTHR45436">
    <property type="entry name" value="SENSOR HISTIDINE KINASE YKOH"/>
    <property type="match status" value="1"/>
</dbReference>
<feature type="domain" description="HAMP" evidence="13">
    <location>
        <begin position="179"/>
        <end position="232"/>
    </location>
</feature>
<feature type="domain" description="Histidine kinase" evidence="12">
    <location>
        <begin position="240"/>
        <end position="458"/>
    </location>
</feature>
<evidence type="ECO:0000256" key="1">
    <source>
        <dbReference type="ARBA" id="ARBA00000085"/>
    </source>
</evidence>
<dbReference type="InterPro" id="IPR003594">
    <property type="entry name" value="HATPase_dom"/>
</dbReference>
<dbReference type="InterPro" id="IPR005467">
    <property type="entry name" value="His_kinase_dom"/>
</dbReference>
<dbReference type="SMART" id="SM00387">
    <property type="entry name" value="HATPase_c"/>
    <property type="match status" value="1"/>
</dbReference>